<gene>
    <name evidence="1" type="ORF">WS72_29465</name>
</gene>
<dbReference type="Proteomes" id="UP000070255">
    <property type="component" value="Unassembled WGS sequence"/>
</dbReference>
<sequence length="82" mass="8861">MSCEAVAVSCAAARAACRIHRTAEHRARKNFPASAGAPRRSSNLRFPAAFAAPFPLRAPVSTARTTCFRRATRAPRRPRSPA</sequence>
<accession>A0ABR5T6R5</accession>
<evidence type="ECO:0000313" key="1">
    <source>
        <dbReference type="EMBL" id="KWZ38917.1"/>
    </source>
</evidence>
<comment type="caution">
    <text evidence="1">The sequence shown here is derived from an EMBL/GenBank/DDBJ whole genome shotgun (WGS) entry which is preliminary data.</text>
</comment>
<evidence type="ECO:0000313" key="2">
    <source>
        <dbReference type="Proteomes" id="UP000070255"/>
    </source>
</evidence>
<reference evidence="1 2" key="1">
    <citation type="submission" date="2015-11" db="EMBL/GenBank/DDBJ databases">
        <authorList>
            <person name="Sahl J."/>
            <person name="Wagner D."/>
            <person name="Keim P."/>
        </authorList>
    </citation>
    <scope>NUCLEOTIDE SEQUENCE [LARGE SCALE GENOMIC DNA]</scope>
    <source>
        <strain evidence="1 2">BDU18</strain>
    </source>
</reference>
<proteinExistence type="predicted"/>
<dbReference type="EMBL" id="LNJQ01000004">
    <property type="protein sequence ID" value="KWZ38917.1"/>
    <property type="molecule type" value="Genomic_DNA"/>
</dbReference>
<keyword evidence="2" id="KW-1185">Reference proteome</keyword>
<evidence type="ECO:0008006" key="3">
    <source>
        <dbReference type="Google" id="ProtNLM"/>
    </source>
</evidence>
<protein>
    <recommendedName>
        <fullName evidence="3">Lipoprotein</fullName>
    </recommendedName>
</protein>
<name>A0ABR5T6R5_9BURK</name>
<organism evidence="1 2">
    <name type="scientific">Burkholderia savannae</name>
    <dbReference type="NCBI Taxonomy" id="1637837"/>
    <lineage>
        <taxon>Bacteria</taxon>
        <taxon>Pseudomonadati</taxon>
        <taxon>Pseudomonadota</taxon>
        <taxon>Betaproteobacteria</taxon>
        <taxon>Burkholderiales</taxon>
        <taxon>Burkholderiaceae</taxon>
        <taxon>Burkholderia</taxon>
        <taxon>pseudomallei group</taxon>
    </lineage>
</organism>